<dbReference type="EMBL" id="JBHRWI010000027">
    <property type="protein sequence ID" value="MFC3513115.1"/>
    <property type="molecule type" value="Genomic_DNA"/>
</dbReference>
<evidence type="ECO:0000313" key="2">
    <source>
        <dbReference type="EMBL" id="MFC3513115.1"/>
    </source>
</evidence>
<evidence type="ECO:0000259" key="1">
    <source>
        <dbReference type="Pfam" id="PF18029"/>
    </source>
</evidence>
<dbReference type="RefSeq" id="WP_377868718.1">
    <property type="nucleotide sequence ID" value="NZ_JBHMAY010000008.1"/>
</dbReference>
<dbReference type="CDD" id="cd06587">
    <property type="entry name" value="VOC"/>
    <property type="match status" value="1"/>
</dbReference>
<dbReference type="PANTHER" id="PTHR35908:SF1">
    <property type="entry name" value="CONSERVED PROTEIN"/>
    <property type="match status" value="1"/>
</dbReference>
<protein>
    <submittedName>
        <fullName evidence="2">VOC family protein</fullName>
    </submittedName>
</protein>
<dbReference type="InterPro" id="IPR029068">
    <property type="entry name" value="Glyas_Bleomycin-R_OHBP_Dase"/>
</dbReference>
<comment type="caution">
    <text evidence="2">The sequence shown here is derived from an EMBL/GenBank/DDBJ whole genome shotgun (WGS) entry which is preliminary data.</text>
</comment>
<accession>A0ABV7QMJ0</accession>
<organism evidence="2 3">
    <name type="scientific">Amycolatopsis halotolerans</name>
    <dbReference type="NCBI Taxonomy" id="330083"/>
    <lineage>
        <taxon>Bacteria</taxon>
        <taxon>Bacillati</taxon>
        <taxon>Actinomycetota</taxon>
        <taxon>Actinomycetes</taxon>
        <taxon>Pseudonocardiales</taxon>
        <taxon>Pseudonocardiaceae</taxon>
        <taxon>Amycolatopsis</taxon>
    </lineage>
</organism>
<dbReference type="Proteomes" id="UP001595764">
    <property type="component" value="Unassembled WGS sequence"/>
</dbReference>
<dbReference type="PANTHER" id="PTHR35908">
    <property type="entry name" value="HYPOTHETICAL FUSION PROTEIN"/>
    <property type="match status" value="1"/>
</dbReference>
<gene>
    <name evidence="2" type="ORF">ACFORO_23295</name>
</gene>
<dbReference type="InterPro" id="IPR041581">
    <property type="entry name" value="Glyoxalase_6"/>
</dbReference>
<dbReference type="Pfam" id="PF18029">
    <property type="entry name" value="Glyoxalase_6"/>
    <property type="match status" value="1"/>
</dbReference>
<name>A0ABV7QMJ0_9PSEU</name>
<reference evidence="3" key="1">
    <citation type="journal article" date="2019" name="Int. J. Syst. Evol. Microbiol.">
        <title>The Global Catalogue of Microorganisms (GCM) 10K type strain sequencing project: providing services to taxonomists for standard genome sequencing and annotation.</title>
        <authorList>
            <consortium name="The Broad Institute Genomics Platform"/>
            <consortium name="The Broad Institute Genome Sequencing Center for Infectious Disease"/>
            <person name="Wu L."/>
            <person name="Ma J."/>
        </authorList>
    </citation>
    <scope>NUCLEOTIDE SEQUENCE [LARGE SCALE GENOMIC DNA]</scope>
    <source>
        <strain evidence="3">CGMCC 4.7682</strain>
    </source>
</reference>
<evidence type="ECO:0000313" key="3">
    <source>
        <dbReference type="Proteomes" id="UP001595764"/>
    </source>
</evidence>
<feature type="domain" description="Glyoxalase-like" evidence="1">
    <location>
        <begin position="6"/>
        <end position="134"/>
    </location>
</feature>
<dbReference type="Gene3D" id="3.10.180.10">
    <property type="entry name" value="2,3-Dihydroxybiphenyl 1,2-Dioxygenase, domain 1"/>
    <property type="match status" value="1"/>
</dbReference>
<keyword evidence="3" id="KW-1185">Reference proteome</keyword>
<sequence>MAKRLQIAIDCAEPERLADFWAEALGYAVETPPAGASTWAEFSRSVEGGAEAWCAIVDPAGLGPRLLFHRVPEPKRGKNRLHLDVRGSSAERAVVEAEAARLVERGAVHLRTIEDESGCFAVLQDPEGNEFCVC</sequence>
<dbReference type="SUPFAM" id="SSF54593">
    <property type="entry name" value="Glyoxalase/Bleomycin resistance protein/Dihydroxybiphenyl dioxygenase"/>
    <property type="match status" value="1"/>
</dbReference>
<proteinExistence type="predicted"/>